<sequence length="373" mass="43122">MKPMIILLLHTIALLLFAQCEKPANETNKQDEGVVCGDAGHCWEIGTPQAHPFIHFDVNGGTAYYQDTIYLIGGNGSTWNRTSYQWELWVGTDIDNMTKQPTPTFNEDFPNYITQSCGSDDEYWCEWQFFWPMGLYIDEAGVFYTIAYTEYNFKNEWRSEAKERRLGLAKSFDKGKTWSYYGDIITQNKQDPPPANKTYNGAGDISFFIADDGYAYIYYKTGFYDNTSLVRDIQNISVARSPLSAKFEPGSWTKFYNGAFQEPGINGREDYIFTETDLVCITYNTYLEKFVLFGGSVAHHSYVSFCDDMEQQNWSRKDFAMADDIRIWYFWPFDPASKNPFKTGKDFRIYTTGLEAGERVGNYKTFSFHKKPL</sequence>
<organism evidence="2 3">
    <name type="scientific">Parapedobacter deserti</name>
    <dbReference type="NCBI Taxonomy" id="1912957"/>
    <lineage>
        <taxon>Bacteria</taxon>
        <taxon>Pseudomonadati</taxon>
        <taxon>Bacteroidota</taxon>
        <taxon>Sphingobacteriia</taxon>
        <taxon>Sphingobacteriales</taxon>
        <taxon>Sphingobacteriaceae</taxon>
        <taxon>Parapedobacter</taxon>
    </lineage>
</organism>
<protein>
    <recommendedName>
        <fullName evidence="4">DUF4185 domain-containing protein</fullName>
    </recommendedName>
</protein>
<proteinExistence type="predicted"/>
<keyword evidence="3" id="KW-1185">Reference proteome</keyword>
<evidence type="ECO:0000313" key="2">
    <source>
        <dbReference type="EMBL" id="MFC3199868.1"/>
    </source>
</evidence>
<reference evidence="3" key="1">
    <citation type="journal article" date="2019" name="Int. J. Syst. Evol. Microbiol.">
        <title>The Global Catalogue of Microorganisms (GCM) 10K type strain sequencing project: providing services to taxonomists for standard genome sequencing and annotation.</title>
        <authorList>
            <consortium name="The Broad Institute Genomics Platform"/>
            <consortium name="The Broad Institute Genome Sequencing Center for Infectious Disease"/>
            <person name="Wu L."/>
            <person name="Ma J."/>
        </authorList>
    </citation>
    <scope>NUCLEOTIDE SEQUENCE [LARGE SCALE GENOMIC DNA]</scope>
    <source>
        <strain evidence="3">KCTC 52416</strain>
    </source>
</reference>
<evidence type="ECO:0000313" key="3">
    <source>
        <dbReference type="Proteomes" id="UP001595526"/>
    </source>
</evidence>
<gene>
    <name evidence="2" type="ORF">ACFOET_19775</name>
</gene>
<accession>A0ABV7JUE6</accession>
<dbReference type="EMBL" id="JBHRTA010000061">
    <property type="protein sequence ID" value="MFC3199868.1"/>
    <property type="molecule type" value="Genomic_DNA"/>
</dbReference>
<dbReference type="Proteomes" id="UP001595526">
    <property type="component" value="Unassembled WGS sequence"/>
</dbReference>
<feature type="signal peptide" evidence="1">
    <location>
        <begin position="1"/>
        <end position="18"/>
    </location>
</feature>
<feature type="chain" id="PRO_5045809221" description="DUF4185 domain-containing protein" evidence="1">
    <location>
        <begin position="19"/>
        <end position="373"/>
    </location>
</feature>
<name>A0ABV7JUE6_9SPHI</name>
<evidence type="ECO:0008006" key="4">
    <source>
        <dbReference type="Google" id="ProtNLM"/>
    </source>
</evidence>
<comment type="caution">
    <text evidence="2">The sequence shown here is derived from an EMBL/GenBank/DDBJ whole genome shotgun (WGS) entry which is preliminary data.</text>
</comment>
<evidence type="ECO:0000256" key="1">
    <source>
        <dbReference type="SAM" id="SignalP"/>
    </source>
</evidence>
<keyword evidence="1" id="KW-0732">Signal</keyword>